<evidence type="ECO:0000256" key="1">
    <source>
        <dbReference type="ARBA" id="ARBA00001957"/>
    </source>
</evidence>
<dbReference type="InterPro" id="IPR001242">
    <property type="entry name" value="Condensation_dom"/>
</dbReference>
<feature type="non-terminal residue" evidence="5">
    <location>
        <position position="590"/>
    </location>
</feature>
<organism evidence="5 6">
    <name type="scientific">Streptomyces calidiresistens</name>
    <dbReference type="NCBI Taxonomy" id="1485586"/>
    <lineage>
        <taxon>Bacteria</taxon>
        <taxon>Bacillati</taxon>
        <taxon>Actinomycetota</taxon>
        <taxon>Actinomycetes</taxon>
        <taxon>Kitasatosporales</taxon>
        <taxon>Streptomycetaceae</taxon>
        <taxon>Streptomyces</taxon>
    </lineage>
</organism>
<reference evidence="6" key="1">
    <citation type="submission" date="2019-10" db="EMBL/GenBank/DDBJ databases">
        <title>Streptomyces sp. nov., a novel actinobacterium isolated from alkaline environment.</title>
        <authorList>
            <person name="Golinska P."/>
        </authorList>
    </citation>
    <scope>NUCLEOTIDE SEQUENCE [LARGE SCALE GENOMIC DNA]</scope>
    <source>
        <strain evidence="6">DSM 42108</strain>
    </source>
</reference>
<dbReference type="GO" id="GO:0008610">
    <property type="term" value="P:lipid biosynthetic process"/>
    <property type="evidence" value="ECO:0007669"/>
    <property type="project" value="UniProtKB-ARBA"/>
</dbReference>
<dbReference type="InterPro" id="IPR020806">
    <property type="entry name" value="PKS_PP-bd"/>
</dbReference>
<dbReference type="GO" id="GO:0044550">
    <property type="term" value="P:secondary metabolite biosynthetic process"/>
    <property type="evidence" value="ECO:0007669"/>
    <property type="project" value="TreeGrafter"/>
</dbReference>
<dbReference type="InterPro" id="IPR009081">
    <property type="entry name" value="PP-bd_ACP"/>
</dbReference>
<dbReference type="InterPro" id="IPR036736">
    <property type="entry name" value="ACP-like_sf"/>
</dbReference>
<dbReference type="Gene3D" id="3.30.559.10">
    <property type="entry name" value="Chloramphenicol acetyltransferase-like domain"/>
    <property type="match status" value="1"/>
</dbReference>
<proteinExistence type="predicted"/>
<dbReference type="GO" id="GO:0031177">
    <property type="term" value="F:phosphopantetheine binding"/>
    <property type="evidence" value="ECO:0007669"/>
    <property type="project" value="InterPro"/>
</dbReference>
<comment type="caution">
    <text evidence="5">The sequence shown here is derived from an EMBL/GenBank/DDBJ whole genome shotgun (WGS) entry which is preliminary data.</text>
</comment>
<dbReference type="GO" id="GO:0017000">
    <property type="term" value="P:antibiotic biosynthetic process"/>
    <property type="evidence" value="ECO:0007669"/>
    <property type="project" value="UniProtKB-ARBA"/>
</dbReference>
<dbReference type="GO" id="GO:0005737">
    <property type="term" value="C:cytoplasm"/>
    <property type="evidence" value="ECO:0007669"/>
    <property type="project" value="TreeGrafter"/>
</dbReference>
<keyword evidence="6" id="KW-1185">Reference proteome</keyword>
<evidence type="ECO:0000313" key="5">
    <source>
        <dbReference type="EMBL" id="MBB0232511.1"/>
    </source>
</evidence>
<dbReference type="PANTHER" id="PTHR45527">
    <property type="entry name" value="NONRIBOSOMAL PEPTIDE SYNTHETASE"/>
    <property type="match status" value="1"/>
</dbReference>
<dbReference type="AlphaFoldDB" id="A0A7W3T8B2"/>
<dbReference type="SUPFAM" id="SSF47336">
    <property type="entry name" value="ACP-like"/>
    <property type="match status" value="1"/>
</dbReference>
<accession>A0A7W3T8B2</accession>
<dbReference type="InterPro" id="IPR023213">
    <property type="entry name" value="CAT-like_dom_sf"/>
</dbReference>
<dbReference type="Gene3D" id="1.10.1200.10">
    <property type="entry name" value="ACP-like"/>
    <property type="match status" value="1"/>
</dbReference>
<comment type="cofactor">
    <cofactor evidence="1">
        <name>pantetheine 4'-phosphate</name>
        <dbReference type="ChEBI" id="CHEBI:47942"/>
    </cofactor>
</comment>
<dbReference type="PROSITE" id="PS50075">
    <property type="entry name" value="CARRIER"/>
    <property type="match status" value="1"/>
</dbReference>
<dbReference type="InterPro" id="IPR045851">
    <property type="entry name" value="AMP-bd_C_sf"/>
</dbReference>
<keyword evidence="3" id="KW-0597">Phosphoprotein</keyword>
<name>A0A7W3T8B2_9ACTN</name>
<evidence type="ECO:0000259" key="4">
    <source>
        <dbReference type="PROSITE" id="PS50075"/>
    </source>
</evidence>
<dbReference type="PROSITE" id="PS00012">
    <property type="entry name" value="PHOSPHOPANTETHEINE"/>
    <property type="match status" value="1"/>
</dbReference>
<dbReference type="FunFam" id="1.10.1200.10:FF:000005">
    <property type="entry name" value="Nonribosomal peptide synthetase 1"/>
    <property type="match status" value="1"/>
</dbReference>
<keyword evidence="2" id="KW-0596">Phosphopantetheine</keyword>
<feature type="domain" description="Carrier" evidence="4">
    <location>
        <begin position="56"/>
        <end position="130"/>
    </location>
</feature>
<evidence type="ECO:0000256" key="3">
    <source>
        <dbReference type="ARBA" id="ARBA00022553"/>
    </source>
</evidence>
<evidence type="ECO:0000256" key="2">
    <source>
        <dbReference type="ARBA" id="ARBA00022450"/>
    </source>
</evidence>
<dbReference type="Proteomes" id="UP000530234">
    <property type="component" value="Unassembled WGS sequence"/>
</dbReference>
<dbReference type="Gene3D" id="3.30.559.30">
    <property type="entry name" value="Nonribosomal peptide synthetase, condensation domain"/>
    <property type="match status" value="1"/>
</dbReference>
<dbReference type="Pfam" id="PF00668">
    <property type="entry name" value="Condensation"/>
    <property type="match status" value="1"/>
</dbReference>
<dbReference type="SUPFAM" id="SSF56801">
    <property type="entry name" value="Acetyl-CoA synthetase-like"/>
    <property type="match status" value="1"/>
</dbReference>
<protein>
    <submittedName>
        <fullName evidence="5">Non-ribosomal peptide synthetase</fullName>
    </submittedName>
</protein>
<dbReference type="RefSeq" id="WP_228474259.1">
    <property type="nucleotide sequence ID" value="NZ_VKHS01000982.1"/>
</dbReference>
<dbReference type="Gene3D" id="3.30.300.30">
    <property type="match status" value="1"/>
</dbReference>
<dbReference type="GO" id="GO:0003824">
    <property type="term" value="F:catalytic activity"/>
    <property type="evidence" value="ECO:0007669"/>
    <property type="project" value="InterPro"/>
</dbReference>
<dbReference type="SUPFAM" id="SSF52777">
    <property type="entry name" value="CoA-dependent acyltransferases"/>
    <property type="match status" value="2"/>
</dbReference>
<evidence type="ECO:0000313" key="6">
    <source>
        <dbReference type="Proteomes" id="UP000530234"/>
    </source>
</evidence>
<dbReference type="PANTHER" id="PTHR45527:SF1">
    <property type="entry name" value="FATTY ACID SYNTHASE"/>
    <property type="match status" value="1"/>
</dbReference>
<feature type="non-terminal residue" evidence="5">
    <location>
        <position position="1"/>
    </location>
</feature>
<dbReference type="EMBL" id="VKHS01000982">
    <property type="protein sequence ID" value="MBB0232511.1"/>
    <property type="molecule type" value="Genomic_DNA"/>
</dbReference>
<dbReference type="GO" id="GO:0043041">
    <property type="term" value="P:amino acid activation for nonribosomal peptide biosynthetic process"/>
    <property type="evidence" value="ECO:0007669"/>
    <property type="project" value="TreeGrafter"/>
</dbReference>
<dbReference type="SMART" id="SM00823">
    <property type="entry name" value="PKS_PP"/>
    <property type="match status" value="1"/>
</dbReference>
<gene>
    <name evidence="5" type="ORF">FOE67_24255</name>
</gene>
<sequence>DPPALRERLRLTLPEYMVPALFVRHPRLPVTANGKVDRAALRSVEGGAAATGEHTPPTTPAERELARIWGEVLGAERVGTEANFFDLGGDSILALRVIGLARAAGLDIGVADLFRARTLGGLARLAGNGTAPAPPGPRYEPFSMIDAERAARLPGDVVDAYPLTMLQTGMLHEMLADPRRGAYHNVTDLRITVPEGFDRDAFQAAVDAVVREHDILRTSVDLVSRGEPLQLVHRSARLPVGYTDLRGLPRERQREVMRRFVDSEFERRFDLTAPPLVRLHLHHLTDHELRFTITDCHVVLDGWSLTSLLADLLDLHRRAVAHGQPPRLPAAPRFAEYVALERAALRDEESARHWTSVLDTLRPIAFTRRGEPVGDGPVVHEVRRSYRDLAEPIGRLARESGVPRRTVLLTAFHHLMTLFAEHDGHEGHEGGAGEVIGHSVGVAVNGRPEVEGADRMRGLFLNTVPFGVPRPRGTRRDHLRAVFAAEQEMLPHRRFPLAAMTGLRPGTANPVQTVFNFVNFHRLPGDTWDESLEIARTAFPLLVNASVDGFSIDIDPQFVAPETAEQLADLYIELLRTMVSEPDAPVTPPA</sequence>
<dbReference type="InterPro" id="IPR006162">
    <property type="entry name" value="Ppantetheine_attach_site"/>
</dbReference>
<dbReference type="Pfam" id="PF00550">
    <property type="entry name" value="PP-binding"/>
    <property type="match status" value="1"/>
</dbReference>